<dbReference type="PANTHER" id="PTHR42928:SF5">
    <property type="entry name" value="BLR1237 PROTEIN"/>
    <property type="match status" value="1"/>
</dbReference>
<comment type="caution">
    <text evidence="3">The sequence shown here is derived from an EMBL/GenBank/DDBJ whole genome shotgun (WGS) entry which is preliminary data.</text>
</comment>
<dbReference type="Pfam" id="PF03401">
    <property type="entry name" value="TctC"/>
    <property type="match status" value="1"/>
</dbReference>
<dbReference type="PANTHER" id="PTHR42928">
    <property type="entry name" value="TRICARBOXYLATE-BINDING PROTEIN"/>
    <property type="match status" value="1"/>
</dbReference>
<sequence length="331" mass="34436">MTSPLRSGRRTGMLALALACAFAGHPLTAAAQDYPSRPVQLIVPFAPGGAIDQMARAMGAALSRELGQPIVIENKPGAGGNIGAEQVARAAPTGYVLLVGTSATHGVNPSLYAKLPYDAVKDFVPVAHWGSVPNVLAVNAASSIRSVEDLVAQAKREPGKLTYGSAGNGTSLHLAGELFKQAAKVDLVHVPYRGGAPASLDLLAGNITMMFDTVAVSLPNLRAGKTRALAVAAPARHFALPDVPTFAEKGYPSVVSATWAGVFAPAGTPAAVVQKLEDANRRALEDPAVAEVMRKTGVQVEFRGSRDFATYVASEIALWGNIIRSNNIRAD</sequence>
<name>A0ABN1CV58_9BURK</name>
<feature type="signal peptide" evidence="2">
    <location>
        <begin position="1"/>
        <end position="31"/>
    </location>
</feature>
<dbReference type="RefSeq" id="WP_087838226.1">
    <property type="nucleotide sequence ID" value="NZ_BAAAEN010000028.1"/>
</dbReference>
<evidence type="ECO:0000256" key="1">
    <source>
        <dbReference type="ARBA" id="ARBA00006987"/>
    </source>
</evidence>
<evidence type="ECO:0000313" key="4">
    <source>
        <dbReference type="Proteomes" id="UP001501706"/>
    </source>
</evidence>
<dbReference type="EMBL" id="BAAAEN010000028">
    <property type="protein sequence ID" value="GAA0527036.1"/>
    <property type="molecule type" value="Genomic_DNA"/>
</dbReference>
<dbReference type="CDD" id="cd13578">
    <property type="entry name" value="PBP2_Bug27"/>
    <property type="match status" value="1"/>
</dbReference>
<dbReference type="InterPro" id="IPR005064">
    <property type="entry name" value="BUG"/>
</dbReference>
<dbReference type="Gene3D" id="3.40.190.10">
    <property type="entry name" value="Periplasmic binding protein-like II"/>
    <property type="match status" value="1"/>
</dbReference>
<gene>
    <name evidence="3" type="ORF">GCM10009097_50760</name>
</gene>
<dbReference type="PIRSF" id="PIRSF017082">
    <property type="entry name" value="YflP"/>
    <property type="match status" value="1"/>
</dbReference>
<dbReference type="InterPro" id="IPR042100">
    <property type="entry name" value="Bug_dom1"/>
</dbReference>
<keyword evidence="4" id="KW-1185">Reference proteome</keyword>
<comment type="similarity">
    <text evidence="1">Belongs to the UPF0065 (bug) family.</text>
</comment>
<keyword evidence="2" id="KW-0732">Signal</keyword>
<reference evidence="3 4" key="1">
    <citation type="journal article" date="2019" name="Int. J. Syst. Evol. Microbiol.">
        <title>The Global Catalogue of Microorganisms (GCM) 10K type strain sequencing project: providing services to taxonomists for standard genome sequencing and annotation.</title>
        <authorList>
            <consortium name="The Broad Institute Genomics Platform"/>
            <consortium name="The Broad Institute Genome Sequencing Center for Infectious Disease"/>
            <person name="Wu L."/>
            <person name="Ma J."/>
        </authorList>
    </citation>
    <scope>NUCLEOTIDE SEQUENCE [LARGE SCALE GENOMIC DNA]</scope>
    <source>
        <strain evidence="3 4">JCM 14330</strain>
    </source>
</reference>
<proteinExistence type="inferred from homology"/>
<organism evidence="3 4">
    <name type="scientific">Pigmentiphaga daeguensis</name>
    <dbReference type="NCBI Taxonomy" id="414049"/>
    <lineage>
        <taxon>Bacteria</taxon>
        <taxon>Pseudomonadati</taxon>
        <taxon>Pseudomonadota</taxon>
        <taxon>Betaproteobacteria</taxon>
        <taxon>Burkholderiales</taxon>
        <taxon>Alcaligenaceae</taxon>
        <taxon>Pigmentiphaga</taxon>
    </lineage>
</organism>
<protein>
    <submittedName>
        <fullName evidence="3">Tripartite tricarboxylate transporter substrate binding protein</fullName>
    </submittedName>
</protein>
<feature type="chain" id="PRO_5045314324" evidence="2">
    <location>
        <begin position="32"/>
        <end position="331"/>
    </location>
</feature>
<evidence type="ECO:0000256" key="2">
    <source>
        <dbReference type="SAM" id="SignalP"/>
    </source>
</evidence>
<dbReference type="Gene3D" id="3.40.190.150">
    <property type="entry name" value="Bordetella uptake gene, domain 1"/>
    <property type="match status" value="1"/>
</dbReference>
<dbReference type="Proteomes" id="UP001501706">
    <property type="component" value="Unassembled WGS sequence"/>
</dbReference>
<dbReference type="SUPFAM" id="SSF53850">
    <property type="entry name" value="Periplasmic binding protein-like II"/>
    <property type="match status" value="1"/>
</dbReference>
<evidence type="ECO:0000313" key="3">
    <source>
        <dbReference type="EMBL" id="GAA0527036.1"/>
    </source>
</evidence>
<accession>A0ABN1CV58</accession>